<evidence type="ECO:0000256" key="2">
    <source>
        <dbReference type="ARBA" id="ARBA00022448"/>
    </source>
</evidence>
<evidence type="ECO:0000256" key="4">
    <source>
        <dbReference type="ARBA" id="ARBA00030094"/>
    </source>
</evidence>
<evidence type="ECO:0000256" key="1">
    <source>
        <dbReference type="ARBA" id="ARBA00009674"/>
    </source>
</evidence>
<keyword evidence="6" id="KW-1185">Reference proteome</keyword>
<dbReference type="InterPro" id="IPR036390">
    <property type="entry name" value="WH_DNA-bd_sf"/>
</dbReference>
<proteinExistence type="inferred from homology"/>
<accession>A0A103XSQ5</accession>
<evidence type="ECO:0000256" key="3">
    <source>
        <dbReference type="ARBA" id="ARBA00022927"/>
    </source>
</evidence>
<dbReference type="FunFam" id="1.10.10.570:FF:000002">
    <property type="entry name" value="Vacuolar protein sorting-associated protein 25"/>
    <property type="match status" value="1"/>
</dbReference>
<comment type="similarity">
    <text evidence="1">Belongs to the VPS25 family.</text>
</comment>
<dbReference type="GO" id="GO:0016236">
    <property type="term" value="P:macroautophagy"/>
    <property type="evidence" value="ECO:0007669"/>
    <property type="project" value="UniProtKB-ARBA"/>
</dbReference>
<evidence type="ECO:0000313" key="5">
    <source>
        <dbReference type="EMBL" id="KVH96149.1"/>
    </source>
</evidence>
<dbReference type="OMA" id="TRCLIMW"/>
<protein>
    <recommendedName>
        <fullName evidence="4">ESCRT-II complex subunit VPS25</fullName>
    </recommendedName>
</protein>
<name>A0A103XSQ5_CYNCS</name>
<dbReference type="PANTHER" id="PTHR13149">
    <property type="entry name" value="VACUOLAR PROTEIN SORTING-ASSOCIATED PROTEIN VPS25"/>
    <property type="match status" value="1"/>
</dbReference>
<dbReference type="InterPro" id="IPR014041">
    <property type="entry name" value="ESCRT-II_cplx_Vps25-sub_N"/>
</dbReference>
<dbReference type="GO" id="GO:0042803">
    <property type="term" value="F:protein homodimerization activity"/>
    <property type="evidence" value="ECO:0007669"/>
    <property type="project" value="TreeGrafter"/>
</dbReference>
<reference evidence="5 6" key="1">
    <citation type="journal article" date="2016" name="Sci. Rep.">
        <title>The genome sequence of the outbreeding globe artichoke constructed de novo incorporating a phase-aware low-pass sequencing strategy of F1 progeny.</title>
        <authorList>
            <person name="Scaglione D."/>
            <person name="Reyes-Chin-Wo S."/>
            <person name="Acquadro A."/>
            <person name="Froenicke L."/>
            <person name="Portis E."/>
            <person name="Beitel C."/>
            <person name="Tirone M."/>
            <person name="Mauro R."/>
            <person name="Lo Monaco A."/>
            <person name="Mauromicale G."/>
            <person name="Faccioli P."/>
            <person name="Cattivelli L."/>
            <person name="Rieseberg L."/>
            <person name="Michelmore R."/>
            <person name="Lanteri S."/>
        </authorList>
    </citation>
    <scope>NUCLEOTIDE SEQUENCE [LARGE SCALE GENOMIC DNA]</scope>
    <source>
        <strain evidence="5">2C</strain>
    </source>
</reference>
<dbReference type="InterPro" id="IPR036388">
    <property type="entry name" value="WH-like_DNA-bd_sf"/>
</dbReference>
<dbReference type="PANTHER" id="PTHR13149:SF0">
    <property type="entry name" value="VACUOLAR PROTEIN-SORTING-ASSOCIATED PROTEIN 25"/>
    <property type="match status" value="1"/>
</dbReference>
<organism evidence="5 6">
    <name type="scientific">Cynara cardunculus var. scolymus</name>
    <name type="common">Globe artichoke</name>
    <name type="synonym">Cynara scolymus</name>
    <dbReference type="NCBI Taxonomy" id="59895"/>
    <lineage>
        <taxon>Eukaryota</taxon>
        <taxon>Viridiplantae</taxon>
        <taxon>Streptophyta</taxon>
        <taxon>Embryophyta</taxon>
        <taxon>Tracheophyta</taxon>
        <taxon>Spermatophyta</taxon>
        <taxon>Magnoliopsida</taxon>
        <taxon>eudicotyledons</taxon>
        <taxon>Gunneridae</taxon>
        <taxon>Pentapetalae</taxon>
        <taxon>asterids</taxon>
        <taxon>campanulids</taxon>
        <taxon>Asterales</taxon>
        <taxon>Asteraceae</taxon>
        <taxon>Carduoideae</taxon>
        <taxon>Cardueae</taxon>
        <taxon>Carduinae</taxon>
        <taxon>Cynara</taxon>
    </lineage>
</organism>
<gene>
    <name evidence="5" type="ORF">Ccrd_001767</name>
</gene>
<sequence>MQKLGELKLPPFFNYPPYFTLQPVRETREKQIQLWKELILDYCRTQKIFVVGLEEDFPLFSNPAIERSLNHEARVAFLSAIVSDGRAEWMDKGHRRCLILWHRIQDWADIILRFVKENGLEDSVMTVEEMRSGIESRGTDVHGMDRTVLMRALKLLENKGKLAIFKGTSTDDEGVKFSV</sequence>
<keyword evidence="2" id="KW-0813">Transport</keyword>
<dbReference type="STRING" id="59895.A0A103XSQ5"/>
<dbReference type="GO" id="GO:0043328">
    <property type="term" value="P:protein transport to vacuole involved in ubiquitin-dependent protein catabolic process via the multivesicular body sorting pathway"/>
    <property type="evidence" value="ECO:0007669"/>
    <property type="project" value="TreeGrafter"/>
</dbReference>
<dbReference type="GO" id="GO:0000814">
    <property type="term" value="C:ESCRT II complex"/>
    <property type="evidence" value="ECO:0007669"/>
    <property type="project" value="InterPro"/>
</dbReference>
<dbReference type="Gene3D" id="1.10.10.10">
    <property type="entry name" value="Winged helix-like DNA-binding domain superfamily/Winged helix DNA-binding domain"/>
    <property type="match status" value="1"/>
</dbReference>
<dbReference type="SUPFAM" id="SSF46785">
    <property type="entry name" value="Winged helix' DNA-binding domain"/>
    <property type="match status" value="2"/>
</dbReference>
<dbReference type="EMBL" id="LEKV01004353">
    <property type="protein sequence ID" value="KVH96149.1"/>
    <property type="molecule type" value="Genomic_DNA"/>
</dbReference>
<evidence type="ECO:0000313" key="6">
    <source>
        <dbReference type="Proteomes" id="UP000243975"/>
    </source>
</evidence>
<keyword evidence="3" id="KW-0653">Protein transport</keyword>
<dbReference type="InterPro" id="IPR008570">
    <property type="entry name" value="ESCRT-II_cplx_Vps25-sub"/>
</dbReference>
<dbReference type="Pfam" id="PF05871">
    <property type="entry name" value="ESCRT-II"/>
    <property type="match status" value="1"/>
</dbReference>
<comment type="caution">
    <text evidence="5">The sequence shown here is derived from an EMBL/GenBank/DDBJ whole genome shotgun (WGS) entry which is preliminary data.</text>
</comment>
<dbReference type="AlphaFoldDB" id="A0A103XSQ5"/>
<dbReference type="OrthoDB" id="245150at2759"/>
<dbReference type="FunFam" id="1.10.10.10:FF:000141">
    <property type="entry name" value="vacuolar protein-sorting-associated protein 25"/>
    <property type="match status" value="1"/>
</dbReference>
<dbReference type="GO" id="GO:0005198">
    <property type="term" value="F:structural molecule activity"/>
    <property type="evidence" value="ECO:0007669"/>
    <property type="project" value="TreeGrafter"/>
</dbReference>
<dbReference type="Gramene" id="KVH96149">
    <property type="protein sequence ID" value="KVH96149"/>
    <property type="gene ID" value="Ccrd_001767"/>
</dbReference>
<dbReference type="Gene3D" id="1.10.10.570">
    <property type="entry name" value="Winged helix' DNA-binding domain. Chain C. Domain 1"/>
    <property type="match status" value="1"/>
</dbReference>
<dbReference type="Proteomes" id="UP000243975">
    <property type="component" value="Unassembled WGS sequence"/>
</dbReference>